<proteinExistence type="predicted"/>
<protein>
    <submittedName>
        <fullName evidence="1">Uncharacterized protein</fullName>
    </submittedName>
</protein>
<accession>A0A4P9WK62</accession>
<name>A0A4P9WK62_9FUNG</name>
<sequence>MHITVTNWGQKIWYCRTHKLERFKPKDCGSASDRSVLDTLVARRHLLEAIYLPDAKFLCVYVAMDGPFSPTYSFFDVPRYGRFNWNQPIPEDNGRRDDIRPSRFEARTAQLGARAEEFTSTMRKVLTDTASKYHHPAKAHVQDAKEVRVVRSTRVWGCGPFTPIPKLAFSVRHTPLSTMSIQPVCGAQTLFQFANWAINDGVPISFFLEHKFQYIPEIHHILTPGNIGKSIWRAQLRAMLAI</sequence>
<dbReference type="EMBL" id="KZ994499">
    <property type="protein sequence ID" value="RKO92782.1"/>
    <property type="molecule type" value="Genomic_DNA"/>
</dbReference>
<organism evidence="1 2">
    <name type="scientific">Blyttiomyces helicus</name>
    <dbReference type="NCBI Taxonomy" id="388810"/>
    <lineage>
        <taxon>Eukaryota</taxon>
        <taxon>Fungi</taxon>
        <taxon>Fungi incertae sedis</taxon>
        <taxon>Chytridiomycota</taxon>
        <taxon>Chytridiomycota incertae sedis</taxon>
        <taxon>Chytridiomycetes</taxon>
        <taxon>Chytridiomycetes incertae sedis</taxon>
        <taxon>Blyttiomyces</taxon>
    </lineage>
</organism>
<dbReference type="AlphaFoldDB" id="A0A4P9WK62"/>
<evidence type="ECO:0000313" key="2">
    <source>
        <dbReference type="Proteomes" id="UP000269721"/>
    </source>
</evidence>
<keyword evidence="2" id="KW-1185">Reference proteome</keyword>
<gene>
    <name evidence="1" type="ORF">BDK51DRAFT_31594</name>
</gene>
<reference evidence="2" key="1">
    <citation type="journal article" date="2018" name="Nat. Microbiol.">
        <title>Leveraging single-cell genomics to expand the fungal tree of life.</title>
        <authorList>
            <person name="Ahrendt S.R."/>
            <person name="Quandt C.A."/>
            <person name="Ciobanu D."/>
            <person name="Clum A."/>
            <person name="Salamov A."/>
            <person name="Andreopoulos B."/>
            <person name="Cheng J.F."/>
            <person name="Woyke T."/>
            <person name="Pelin A."/>
            <person name="Henrissat B."/>
            <person name="Reynolds N.K."/>
            <person name="Benny G.L."/>
            <person name="Smith M.E."/>
            <person name="James T.Y."/>
            <person name="Grigoriev I.V."/>
        </authorList>
    </citation>
    <scope>NUCLEOTIDE SEQUENCE [LARGE SCALE GENOMIC DNA]</scope>
</reference>
<dbReference type="Proteomes" id="UP000269721">
    <property type="component" value="Unassembled WGS sequence"/>
</dbReference>
<evidence type="ECO:0000313" key="1">
    <source>
        <dbReference type="EMBL" id="RKO92782.1"/>
    </source>
</evidence>